<dbReference type="InterPro" id="IPR001007">
    <property type="entry name" value="VWF_dom"/>
</dbReference>
<dbReference type="Gene3D" id="6.20.200.20">
    <property type="match status" value="1"/>
</dbReference>
<protein>
    <submittedName>
        <fullName evidence="3">Chordin-like protein 1</fullName>
    </submittedName>
</protein>
<organism evidence="2 3">
    <name type="scientific">Limulus polyphemus</name>
    <name type="common">Atlantic horseshoe crab</name>
    <dbReference type="NCBI Taxonomy" id="6850"/>
    <lineage>
        <taxon>Eukaryota</taxon>
        <taxon>Metazoa</taxon>
        <taxon>Ecdysozoa</taxon>
        <taxon>Arthropoda</taxon>
        <taxon>Chelicerata</taxon>
        <taxon>Merostomata</taxon>
        <taxon>Xiphosura</taxon>
        <taxon>Limulidae</taxon>
        <taxon>Limulus</taxon>
    </lineage>
</organism>
<dbReference type="PANTHER" id="PTHR46303">
    <property type="entry name" value="VWFC DOMAIN-CONTAINING PROTEIN"/>
    <property type="match status" value="1"/>
</dbReference>
<accession>A0ABM1SGX8</accession>
<evidence type="ECO:0000259" key="1">
    <source>
        <dbReference type="PROSITE" id="PS50184"/>
    </source>
</evidence>
<feature type="domain" description="VWFC" evidence="1">
    <location>
        <begin position="14"/>
        <end position="81"/>
    </location>
</feature>
<sequence>MAKPTIPQMSEGYLTCLDNGRVYRDGETFASTTTSLQPQQPSQCVQCVCQEGRILCRLKTCKLTTCSKTISTPDDCCQACQEAENVNNKDVNSQEHVLVTFTITDESIKGRNSTNDCLSGGQIYSQGATWHPVIGPLGQMECVICKCQLGKVECSRLSCKETKSCSELKQIPGRCCPVCISEEISEDATNSKEIPQQNPLPNETREKLCIPKKRDALVYRSQASHRLSGYYQYAFQTQNDHGTIRLLSWTVKAEKMADFSKQHLSTKEFGVLRTTFRFTLLGATKTKLMDRFIKRSKSLADHCVSGCHRKISRLETVLRLKEISRRSHCSKREKVFGK</sequence>
<gene>
    <name evidence="3" type="primary">LOC111086003</name>
</gene>
<dbReference type="Pfam" id="PF00093">
    <property type="entry name" value="VWC"/>
    <property type="match status" value="1"/>
</dbReference>
<keyword evidence="2" id="KW-1185">Reference proteome</keyword>
<feature type="domain" description="VWFC" evidence="1">
    <location>
        <begin position="115"/>
        <end position="180"/>
    </location>
</feature>
<dbReference type="InterPro" id="IPR045717">
    <property type="entry name" value="CHRDL1/2"/>
</dbReference>
<dbReference type="Proteomes" id="UP000694941">
    <property type="component" value="Unplaced"/>
</dbReference>
<reference evidence="3" key="1">
    <citation type="submission" date="2025-08" db="UniProtKB">
        <authorList>
            <consortium name="RefSeq"/>
        </authorList>
    </citation>
    <scope>IDENTIFICATION</scope>
    <source>
        <tissue evidence="3">Muscle</tissue>
    </source>
</reference>
<name>A0ABM1SGX8_LIMPO</name>
<dbReference type="PANTHER" id="PTHR46303:SF1">
    <property type="entry name" value="VWFC DOMAIN-CONTAINING PROTEIN"/>
    <property type="match status" value="1"/>
</dbReference>
<dbReference type="PROSITE" id="PS01208">
    <property type="entry name" value="VWFC_1"/>
    <property type="match status" value="1"/>
</dbReference>
<evidence type="ECO:0000313" key="2">
    <source>
        <dbReference type="Proteomes" id="UP000694941"/>
    </source>
</evidence>
<dbReference type="Pfam" id="PF23334">
    <property type="entry name" value="VWC2L_2nd"/>
    <property type="match status" value="1"/>
</dbReference>
<dbReference type="GeneID" id="111086003"/>
<dbReference type="Gene3D" id="2.10.70.10">
    <property type="entry name" value="Complement Module, domain 1"/>
    <property type="match status" value="1"/>
</dbReference>
<dbReference type="PROSITE" id="PS50184">
    <property type="entry name" value="VWFC_2"/>
    <property type="match status" value="2"/>
</dbReference>
<dbReference type="SUPFAM" id="SSF57603">
    <property type="entry name" value="FnI-like domain"/>
    <property type="match status" value="2"/>
</dbReference>
<dbReference type="SMART" id="SM00214">
    <property type="entry name" value="VWC"/>
    <property type="match status" value="2"/>
</dbReference>
<evidence type="ECO:0000313" key="3">
    <source>
        <dbReference type="RefSeq" id="XP_022242883.1"/>
    </source>
</evidence>
<dbReference type="RefSeq" id="XP_022242883.1">
    <property type="nucleotide sequence ID" value="XM_022387175.1"/>
</dbReference>
<proteinExistence type="predicted"/>